<evidence type="ECO:0000256" key="1">
    <source>
        <dbReference type="ARBA" id="ARBA00004141"/>
    </source>
</evidence>
<evidence type="ECO:0000256" key="2">
    <source>
        <dbReference type="ARBA" id="ARBA00008444"/>
    </source>
</evidence>
<name>A0AAU9V8C0_EUPED</name>
<feature type="transmembrane region" description="Helical" evidence="8">
    <location>
        <begin position="131"/>
        <end position="152"/>
    </location>
</feature>
<dbReference type="GO" id="GO:0005739">
    <property type="term" value="C:mitochondrion"/>
    <property type="evidence" value="ECO:0007669"/>
    <property type="project" value="TreeGrafter"/>
</dbReference>
<reference evidence="9" key="1">
    <citation type="submission" date="2022-03" db="EMBL/GenBank/DDBJ databases">
        <authorList>
            <person name="Tunstrom K."/>
        </authorList>
    </citation>
    <scope>NUCLEOTIDE SEQUENCE</scope>
</reference>
<dbReference type="Proteomes" id="UP001153954">
    <property type="component" value="Unassembled WGS sequence"/>
</dbReference>
<comment type="subcellular location">
    <subcellularLocation>
        <location evidence="1">Membrane</location>
        <topology evidence="1">Multi-pass membrane protein</topology>
    </subcellularLocation>
</comment>
<dbReference type="GO" id="GO:0032981">
    <property type="term" value="P:mitochondrial respiratory chain complex I assembly"/>
    <property type="evidence" value="ECO:0007669"/>
    <property type="project" value="InterPro"/>
</dbReference>
<evidence type="ECO:0000256" key="5">
    <source>
        <dbReference type="ARBA" id="ARBA00023136"/>
    </source>
</evidence>
<keyword evidence="3 8" id="KW-0812">Transmembrane</keyword>
<evidence type="ECO:0000256" key="7">
    <source>
        <dbReference type="ARBA" id="ARBA00041344"/>
    </source>
</evidence>
<evidence type="ECO:0000256" key="3">
    <source>
        <dbReference type="ARBA" id="ARBA00022692"/>
    </source>
</evidence>
<evidence type="ECO:0000256" key="4">
    <source>
        <dbReference type="ARBA" id="ARBA00022989"/>
    </source>
</evidence>
<keyword evidence="5 8" id="KW-0472">Membrane</keyword>
<feature type="transmembrane region" description="Helical" evidence="8">
    <location>
        <begin position="179"/>
        <end position="205"/>
    </location>
</feature>
<dbReference type="InterPro" id="IPR055299">
    <property type="entry name" value="TIMMDC1"/>
</dbReference>
<gene>
    <name evidence="9" type="ORF">EEDITHA_LOCUS21557</name>
</gene>
<accession>A0AAU9V8C0</accession>
<sequence>MIWSLNRKLILGTAVRLTPTFIIPIFRSGVNDNDFISPQTDSGEKSGWDRVRAMYSKNEFDEVSVELHNVAQATMCGLFVGACLGGFAKSRDAYLHFIENNQATIFQSTFQAKKKLQDYVTVAFAKGAYHWGWRLGIFTGIFSLISTTVSVYRDQNSLGEYVAAGTITGAMYKANLGPAAMVVGAGLGGVLSMFGGILILSILKLSGVSMDQIRKSLYKLKEARQDQFNQAMEKSATEKHDSLTQHHDEIIENHGFKKIEELN</sequence>
<dbReference type="EMBL" id="CAKOGL010000030">
    <property type="protein sequence ID" value="CAH2107532.1"/>
    <property type="molecule type" value="Genomic_DNA"/>
</dbReference>
<dbReference type="PANTHER" id="PTHR13002">
    <property type="entry name" value="C3ORF1 PROTEIN-RELATED"/>
    <property type="match status" value="1"/>
</dbReference>
<comment type="similarity">
    <text evidence="2">Belongs to the Tim17/Tim22/Tim23 family.</text>
</comment>
<keyword evidence="10" id="KW-1185">Reference proteome</keyword>
<dbReference type="AlphaFoldDB" id="A0AAU9V8C0"/>
<dbReference type="GO" id="GO:0016020">
    <property type="term" value="C:membrane"/>
    <property type="evidence" value="ECO:0007669"/>
    <property type="project" value="UniProtKB-SubCell"/>
</dbReference>
<evidence type="ECO:0000313" key="10">
    <source>
        <dbReference type="Proteomes" id="UP001153954"/>
    </source>
</evidence>
<organism evidence="9 10">
    <name type="scientific">Euphydryas editha</name>
    <name type="common">Edith's checkerspot</name>
    <dbReference type="NCBI Taxonomy" id="104508"/>
    <lineage>
        <taxon>Eukaryota</taxon>
        <taxon>Metazoa</taxon>
        <taxon>Ecdysozoa</taxon>
        <taxon>Arthropoda</taxon>
        <taxon>Hexapoda</taxon>
        <taxon>Insecta</taxon>
        <taxon>Pterygota</taxon>
        <taxon>Neoptera</taxon>
        <taxon>Endopterygota</taxon>
        <taxon>Lepidoptera</taxon>
        <taxon>Glossata</taxon>
        <taxon>Ditrysia</taxon>
        <taxon>Papilionoidea</taxon>
        <taxon>Nymphalidae</taxon>
        <taxon>Nymphalinae</taxon>
        <taxon>Euphydryas</taxon>
    </lineage>
</organism>
<evidence type="ECO:0000256" key="8">
    <source>
        <dbReference type="SAM" id="Phobius"/>
    </source>
</evidence>
<evidence type="ECO:0000313" key="9">
    <source>
        <dbReference type="EMBL" id="CAH2107532.1"/>
    </source>
</evidence>
<dbReference type="Pfam" id="PF02466">
    <property type="entry name" value="Tim17"/>
    <property type="match status" value="1"/>
</dbReference>
<protein>
    <recommendedName>
        <fullName evidence="6">Complex I assembly factor TIMMDC1, mitochondrial</fullName>
    </recommendedName>
    <alternativeName>
        <fullName evidence="7">Translocase of inner mitochondrial membrane domain-containing protein 1</fullName>
    </alternativeName>
</protein>
<dbReference type="PANTHER" id="PTHR13002:SF1">
    <property type="entry name" value="COMPLEX I ASSEMBLY FACTOR TIMMDC1, MITOCHONDRIAL"/>
    <property type="match status" value="1"/>
</dbReference>
<proteinExistence type="inferred from homology"/>
<comment type="caution">
    <text evidence="9">The sequence shown here is derived from an EMBL/GenBank/DDBJ whole genome shotgun (WGS) entry which is preliminary data.</text>
</comment>
<keyword evidence="4 8" id="KW-1133">Transmembrane helix</keyword>
<evidence type="ECO:0000256" key="6">
    <source>
        <dbReference type="ARBA" id="ARBA00040778"/>
    </source>
</evidence>